<dbReference type="InterPro" id="IPR011701">
    <property type="entry name" value="MFS"/>
</dbReference>
<dbReference type="VEuPathDB" id="VectorBase:LDEU008150"/>
<feature type="domain" description="Major facilitator superfamily (MFS) profile" evidence="6">
    <location>
        <begin position="1"/>
        <end position="366"/>
    </location>
</feature>
<accession>A0A443S8N7</accession>
<evidence type="ECO:0000313" key="7">
    <source>
        <dbReference type="EMBL" id="RWS23890.1"/>
    </source>
</evidence>
<sequence length="366" mass="40805">MRYYLAILYFLAILPCLYVGSWSDHFGRRKPLCIPFIFSIFASVSLVFASVFVSSDIMAFVFLAAGFSGISGGTMSLTANCFGYISDITSELNRTKRIIVLEAMLFLGGFCGFNLAGLLLSNIGKDLQYAFLVTLALYIVSLIYIFCFLCESREVKTADWRYAIKLDHFRKVMKTVFQKRDSAYKRPKILLLMICGMISVIAIAAQTSILFPFLKNLGWESSLYGYYSGLMNLVNGISLVVILPLACKYLPHFFSDAIIAIFGFCSKAAGLLLLGFSTSTALVFVTPIVFLFNEFTMPPIRSLLSKLVNDDEKGRIFAFLSACQNVAQFFGTLAFTSLFAETVNWFPGTCFEIVALMQIIALLLFL</sequence>
<feature type="transmembrane region" description="Helical" evidence="5">
    <location>
        <begin position="345"/>
        <end position="365"/>
    </location>
</feature>
<dbReference type="Pfam" id="PF07690">
    <property type="entry name" value="MFS_1"/>
    <property type="match status" value="1"/>
</dbReference>
<keyword evidence="4 5" id="KW-0472">Membrane</keyword>
<feature type="transmembrane region" description="Helical" evidence="5">
    <location>
        <begin position="32"/>
        <end position="53"/>
    </location>
</feature>
<dbReference type="PANTHER" id="PTHR23507">
    <property type="entry name" value="ZGC:174356"/>
    <property type="match status" value="1"/>
</dbReference>
<keyword evidence="2 5" id="KW-0812">Transmembrane</keyword>
<reference evidence="7 8" key="1">
    <citation type="journal article" date="2018" name="Gigascience">
        <title>Genomes of trombidid mites reveal novel predicted allergens and laterally-transferred genes associated with secondary metabolism.</title>
        <authorList>
            <person name="Dong X."/>
            <person name="Chaisiri K."/>
            <person name="Xia D."/>
            <person name="Armstrong S.D."/>
            <person name="Fang Y."/>
            <person name="Donnelly M.J."/>
            <person name="Kadowaki T."/>
            <person name="McGarry J.W."/>
            <person name="Darby A.C."/>
            <person name="Makepeace B.L."/>
        </authorList>
    </citation>
    <scope>NUCLEOTIDE SEQUENCE [LARGE SCALE GENOMIC DNA]</scope>
    <source>
        <strain evidence="7">UoL-UT</strain>
    </source>
</reference>
<keyword evidence="3 5" id="KW-1133">Transmembrane helix</keyword>
<dbReference type="EMBL" id="NCKV01005720">
    <property type="protein sequence ID" value="RWS23890.1"/>
    <property type="molecule type" value="Genomic_DNA"/>
</dbReference>
<dbReference type="AlphaFoldDB" id="A0A443S8N7"/>
<dbReference type="Proteomes" id="UP000288716">
    <property type="component" value="Unassembled WGS sequence"/>
</dbReference>
<evidence type="ECO:0000313" key="8">
    <source>
        <dbReference type="Proteomes" id="UP000288716"/>
    </source>
</evidence>
<comment type="subcellular location">
    <subcellularLocation>
        <location evidence="1">Membrane</location>
        <topology evidence="1">Multi-pass membrane protein</topology>
    </subcellularLocation>
</comment>
<gene>
    <name evidence="7" type="ORF">B4U80_13296</name>
</gene>
<feature type="transmembrane region" description="Helical" evidence="5">
    <location>
        <begin position="6"/>
        <end position="23"/>
    </location>
</feature>
<dbReference type="InterPro" id="IPR020846">
    <property type="entry name" value="MFS_dom"/>
</dbReference>
<dbReference type="InterPro" id="IPR036259">
    <property type="entry name" value="MFS_trans_sf"/>
</dbReference>
<name>A0A443S8N7_9ACAR</name>
<evidence type="ECO:0000256" key="5">
    <source>
        <dbReference type="SAM" id="Phobius"/>
    </source>
</evidence>
<dbReference type="Gene3D" id="1.20.1250.20">
    <property type="entry name" value="MFS general substrate transporter like domains"/>
    <property type="match status" value="1"/>
</dbReference>
<organism evidence="7 8">
    <name type="scientific">Leptotrombidium deliense</name>
    <dbReference type="NCBI Taxonomy" id="299467"/>
    <lineage>
        <taxon>Eukaryota</taxon>
        <taxon>Metazoa</taxon>
        <taxon>Ecdysozoa</taxon>
        <taxon>Arthropoda</taxon>
        <taxon>Chelicerata</taxon>
        <taxon>Arachnida</taxon>
        <taxon>Acari</taxon>
        <taxon>Acariformes</taxon>
        <taxon>Trombidiformes</taxon>
        <taxon>Prostigmata</taxon>
        <taxon>Anystina</taxon>
        <taxon>Parasitengona</taxon>
        <taxon>Trombiculoidea</taxon>
        <taxon>Trombiculidae</taxon>
        <taxon>Leptotrombidium</taxon>
    </lineage>
</organism>
<dbReference type="SUPFAM" id="SSF103473">
    <property type="entry name" value="MFS general substrate transporter"/>
    <property type="match status" value="1"/>
</dbReference>
<evidence type="ECO:0000259" key="6">
    <source>
        <dbReference type="PROSITE" id="PS50850"/>
    </source>
</evidence>
<proteinExistence type="predicted"/>
<feature type="transmembrane region" description="Helical" evidence="5">
    <location>
        <begin position="129"/>
        <end position="150"/>
    </location>
</feature>
<feature type="transmembrane region" description="Helical" evidence="5">
    <location>
        <begin position="59"/>
        <end position="86"/>
    </location>
</feature>
<feature type="transmembrane region" description="Helical" evidence="5">
    <location>
        <begin position="226"/>
        <end position="246"/>
    </location>
</feature>
<evidence type="ECO:0000256" key="2">
    <source>
        <dbReference type="ARBA" id="ARBA00022692"/>
    </source>
</evidence>
<keyword evidence="8" id="KW-1185">Reference proteome</keyword>
<dbReference type="OrthoDB" id="419734at2759"/>
<dbReference type="PANTHER" id="PTHR23507:SF1">
    <property type="entry name" value="FI18259P1-RELATED"/>
    <property type="match status" value="1"/>
</dbReference>
<dbReference type="GO" id="GO:0016020">
    <property type="term" value="C:membrane"/>
    <property type="evidence" value="ECO:0007669"/>
    <property type="project" value="UniProtKB-SubCell"/>
</dbReference>
<feature type="transmembrane region" description="Helical" evidence="5">
    <location>
        <begin position="98"/>
        <end position="123"/>
    </location>
</feature>
<evidence type="ECO:0000256" key="3">
    <source>
        <dbReference type="ARBA" id="ARBA00022989"/>
    </source>
</evidence>
<evidence type="ECO:0000256" key="4">
    <source>
        <dbReference type="ARBA" id="ARBA00023136"/>
    </source>
</evidence>
<feature type="transmembrane region" description="Helical" evidence="5">
    <location>
        <begin position="189"/>
        <end position="214"/>
    </location>
</feature>
<evidence type="ECO:0000256" key="1">
    <source>
        <dbReference type="ARBA" id="ARBA00004141"/>
    </source>
</evidence>
<dbReference type="PROSITE" id="PS50850">
    <property type="entry name" value="MFS"/>
    <property type="match status" value="1"/>
</dbReference>
<dbReference type="GO" id="GO:0022857">
    <property type="term" value="F:transmembrane transporter activity"/>
    <property type="evidence" value="ECO:0007669"/>
    <property type="project" value="InterPro"/>
</dbReference>
<comment type="caution">
    <text evidence="7">The sequence shown here is derived from an EMBL/GenBank/DDBJ whole genome shotgun (WGS) entry which is preliminary data.</text>
</comment>
<protein>
    <submittedName>
        <fullName evidence="7">Proton-coupled folate transporter-like protein</fullName>
    </submittedName>
</protein>